<evidence type="ECO:0000256" key="1">
    <source>
        <dbReference type="SAM" id="MobiDB-lite"/>
    </source>
</evidence>
<dbReference type="eggNOG" id="KOG1075">
    <property type="taxonomic scope" value="Eukaryota"/>
</dbReference>
<evidence type="ECO:0000313" key="3">
    <source>
        <dbReference type="EMBL" id="EOA33977.1"/>
    </source>
</evidence>
<organism evidence="3 4">
    <name type="scientific">Capsella rubella</name>
    <dbReference type="NCBI Taxonomy" id="81985"/>
    <lineage>
        <taxon>Eukaryota</taxon>
        <taxon>Viridiplantae</taxon>
        <taxon>Streptophyta</taxon>
        <taxon>Embryophyta</taxon>
        <taxon>Tracheophyta</taxon>
        <taxon>Spermatophyta</taxon>
        <taxon>Magnoliopsida</taxon>
        <taxon>eudicotyledons</taxon>
        <taxon>Gunneridae</taxon>
        <taxon>Pentapetalae</taxon>
        <taxon>rosids</taxon>
        <taxon>malvids</taxon>
        <taxon>Brassicales</taxon>
        <taxon>Brassicaceae</taxon>
        <taxon>Camelineae</taxon>
        <taxon>Capsella</taxon>
    </lineage>
</organism>
<proteinExistence type="predicted"/>
<dbReference type="EMBL" id="KB870806">
    <property type="protein sequence ID" value="EOA33977.1"/>
    <property type="molecule type" value="Genomic_DNA"/>
</dbReference>
<dbReference type="PANTHER" id="PTHR31286">
    <property type="entry name" value="GLYCINE-RICH CELL WALL STRUCTURAL PROTEIN 1.8-LIKE"/>
    <property type="match status" value="1"/>
</dbReference>
<dbReference type="PANTHER" id="PTHR31286:SF99">
    <property type="entry name" value="DUF4283 DOMAIN-CONTAINING PROTEIN"/>
    <property type="match status" value="1"/>
</dbReference>
<dbReference type="InterPro" id="IPR040256">
    <property type="entry name" value="At4g02000-like"/>
</dbReference>
<accession>R0GDY2</accession>
<feature type="region of interest" description="Disordered" evidence="1">
    <location>
        <begin position="321"/>
        <end position="360"/>
    </location>
</feature>
<reference evidence="4" key="1">
    <citation type="journal article" date="2013" name="Nat. Genet.">
        <title>The Capsella rubella genome and the genomic consequences of rapid mating system evolution.</title>
        <authorList>
            <person name="Slotte T."/>
            <person name="Hazzouri K.M."/>
            <person name="Agren J.A."/>
            <person name="Koenig D."/>
            <person name="Maumus F."/>
            <person name="Guo Y.L."/>
            <person name="Steige K."/>
            <person name="Platts A.E."/>
            <person name="Escobar J.S."/>
            <person name="Newman L.K."/>
            <person name="Wang W."/>
            <person name="Mandakova T."/>
            <person name="Vello E."/>
            <person name="Smith L.M."/>
            <person name="Henz S.R."/>
            <person name="Steffen J."/>
            <person name="Takuno S."/>
            <person name="Brandvain Y."/>
            <person name="Coop G."/>
            <person name="Andolfatto P."/>
            <person name="Hu T.T."/>
            <person name="Blanchette M."/>
            <person name="Clark R.M."/>
            <person name="Quesneville H."/>
            <person name="Nordborg M."/>
            <person name="Gaut B.S."/>
            <person name="Lysak M.A."/>
            <person name="Jenkins J."/>
            <person name="Grimwood J."/>
            <person name="Chapman J."/>
            <person name="Prochnik S."/>
            <person name="Shu S."/>
            <person name="Rokhsar D."/>
            <person name="Schmutz J."/>
            <person name="Weigel D."/>
            <person name="Wright S.I."/>
        </authorList>
    </citation>
    <scope>NUCLEOTIDE SEQUENCE [LARGE SCALE GENOMIC DNA]</scope>
    <source>
        <strain evidence="4">cv. Monte Gargano</strain>
    </source>
</reference>
<name>R0GDY2_9BRAS</name>
<sequence length="370" mass="41080">MMDITEKGNPREIRRIRLNRGCQSWWEVMEGGRLKPERVLPAAFVEERLTLEFPDGEDGEPLITVGQEVVDAMHGLWRNCMIVKVLGRSISIRGMYVLDLPRQFFMVRFDAEEEYLAALTGGPWRIFGSHLMVQGWTPAFNPLRDEIVTTPVWVRVSNIPEGLNMICAGCRVYGHSIHACPRGGVVNRVEQRNSQEEVIERSGSPIARGEKTATNLTVTNVEFTEVRRSGRKHGGLLRDARVPRTEKEAVISGKNPNAIFSKDLGNVDISNRFGGLDVEEIAPKLMEVQISSEANKENVPFRMGAHKGLPNSQVRARGASVASGKERGFVLSGPKGRKAQPNNKLVETNGPRGKGQKTNRPARGLIFGPI</sequence>
<feature type="domain" description="DUF4283" evidence="2">
    <location>
        <begin position="93"/>
        <end position="142"/>
    </location>
</feature>
<dbReference type="AlphaFoldDB" id="R0GDY2"/>
<evidence type="ECO:0000313" key="4">
    <source>
        <dbReference type="Proteomes" id="UP000029121"/>
    </source>
</evidence>
<protein>
    <recommendedName>
        <fullName evidence="2">DUF4283 domain-containing protein</fullName>
    </recommendedName>
</protein>
<evidence type="ECO:0000259" key="2">
    <source>
        <dbReference type="Pfam" id="PF14111"/>
    </source>
</evidence>
<dbReference type="Proteomes" id="UP000029121">
    <property type="component" value="Unassembled WGS sequence"/>
</dbReference>
<dbReference type="InterPro" id="IPR025558">
    <property type="entry name" value="DUF4283"/>
</dbReference>
<keyword evidence="4" id="KW-1185">Reference proteome</keyword>
<dbReference type="Pfam" id="PF14111">
    <property type="entry name" value="DUF4283"/>
    <property type="match status" value="1"/>
</dbReference>
<dbReference type="STRING" id="81985.R0GDY2"/>
<gene>
    <name evidence="3" type="ORF">CARUB_v10021472mg</name>
</gene>